<keyword evidence="2" id="KW-1185">Reference proteome</keyword>
<accession>A0AAW1MU53</accession>
<dbReference type="AlphaFoldDB" id="A0AAW1MU53"/>
<evidence type="ECO:0000313" key="2">
    <source>
        <dbReference type="Proteomes" id="UP001458880"/>
    </source>
</evidence>
<proteinExistence type="predicted"/>
<reference evidence="1 2" key="1">
    <citation type="journal article" date="2024" name="BMC Genomics">
        <title>De novo assembly and annotation of Popillia japonica's genome with initial clues to its potential as an invasive pest.</title>
        <authorList>
            <person name="Cucini C."/>
            <person name="Boschi S."/>
            <person name="Funari R."/>
            <person name="Cardaioli E."/>
            <person name="Iannotti N."/>
            <person name="Marturano G."/>
            <person name="Paoli F."/>
            <person name="Bruttini M."/>
            <person name="Carapelli A."/>
            <person name="Frati F."/>
            <person name="Nardi F."/>
        </authorList>
    </citation>
    <scope>NUCLEOTIDE SEQUENCE [LARGE SCALE GENOMIC DNA]</scope>
    <source>
        <strain evidence="1">DMR45628</strain>
    </source>
</reference>
<protein>
    <submittedName>
        <fullName evidence="1">Uncharacterized protein</fullName>
    </submittedName>
</protein>
<sequence length="88" mass="10506">MRNKIKKLFYKALKNMRNKNEIDAMSIKSVDGKLLTEENQIMQRWKEHFEHLVNARNILQWNESEIAEKTEETDIEAITEDEVEEAVK</sequence>
<evidence type="ECO:0000313" key="1">
    <source>
        <dbReference type="EMBL" id="KAK9752017.1"/>
    </source>
</evidence>
<gene>
    <name evidence="1" type="ORF">QE152_g4552</name>
</gene>
<organism evidence="1 2">
    <name type="scientific">Popillia japonica</name>
    <name type="common">Japanese beetle</name>
    <dbReference type="NCBI Taxonomy" id="7064"/>
    <lineage>
        <taxon>Eukaryota</taxon>
        <taxon>Metazoa</taxon>
        <taxon>Ecdysozoa</taxon>
        <taxon>Arthropoda</taxon>
        <taxon>Hexapoda</taxon>
        <taxon>Insecta</taxon>
        <taxon>Pterygota</taxon>
        <taxon>Neoptera</taxon>
        <taxon>Endopterygota</taxon>
        <taxon>Coleoptera</taxon>
        <taxon>Polyphaga</taxon>
        <taxon>Scarabaeiformia</taxon>
        <taxon>Scarabaeidae</taxon>
        <taxon>Rutelinae</taxon>
        <taxon>Popillia</taxon>
    </lineage>
</organism>
<dbReference type="Proteomes" id="UP001458880">
    <property type="component" value="Unassembled WGS sequence"/>
</dbReference>
<comment type="caution">
    <text evidence="1">The sequence shown here is derived from an EMBL/GenBank/DDBJ whole genome shotgun (WGS) entry which is preliminary data.</text>
</comment>
<dbReference type="EMBL" id="JASPKY010000024">
    <property type="protein sequence ID" value="KAK9752017.1"/>
    <property type="molecule type" value="Genomic_DNA"/>
</dbReference>
<name>A0AAW1MU53_POPJA</name>